<evidence type="ECO:0000259" key="2">
    <source>
        <dbReference type="Pfam" id="PF00089"/>
    </source>
</evidence>
<dbReference type="GO" id="GO:0004252">
    <property type="term" value="F:serine-type endopeptidase activity"/>
    <property type="evidence" value="ECO:0007669"/>
    <property type="project" value="InterPro"/>
</dbReference>
<dbReference type="InterPro" id="IPR001254">
    <property type="entry name" value="Trypsin_dom"/>
</dbReference>
<proteinExistence type="predicted"/>
<keyword evidence="1" id="KW-0732">Signal</keyword>
<dbReference type="InterPro" id="IPR043504">
    <property type="entry name" value="Peptidase_S1_PA_chymotrypsin"/>
</dbReference>
<reference evidence="4" key="1">
    <citation type="submission" date="2022-11" db="UniProtKB">
        <authorList>
            <consortium name="WormBaseParasite"/>
        </authorList>
    </citation>
    <scope>IDENTIFICATION</scope>
</reference>
<evidence type="ECO:0000313" key="3">
    <source>
        <dbReference type="Proteomes" id="UP000887578"/>
    </source>
</evidence>
<dbReference type="Pfam" id="PF00089">
    <property type="entry name" value="Trypsin"/>
    <property type="match status" value="1"/>
</dbReference>
<dbReference type="PROSITE" id="PS00134">
    <property type="entry name" value="TRYPSIN_HIS"/>
    <property type="match status" value="1"/>
</dbReference>
<name>A0A914QX62_9BILA</name>
<organism evidence="3 4">
    <name type="scientific">Panagrolaimus davidi</name>
    <dbReference type="NCBI Taxonomy" id="227884"/>
    <lineage>
        <taxon>Eukaryota</taxon>
        <taxon>Metazoa</taxon>
        <taxon>Ecdysozoa</taxon>
        <taxon>Nematoda</taxon>
        <taxon>Chromadorea</taxon>
        <taxon>Rhabditida</taxon>
        <taxon>Tylenchina</taxon>
        <taxon>Panagrolaimomorpha</taxon>
        <taxon>Panagrolaimoidea</taxon>
        <taxon>Panagrolaimidae</taxon>
        <taxon>Panagrolaimus</taxon>
    </lineage>
</organism>
<feature type="signal peptide" evidence="1">
    <location>
        <begin position="1"/>
        <end position="19"/>
    </location>
</feature>
<feature type="chain" id="PRO_5037939398" evidence="1">
    <location>
        <begin position="20"/>
        <end position="170"/>
    </location>
</feature>
<dbReference type="Gene3D" id="2.40.10.10">
    <property type="entry name" value="Trypsin-like serine proteases"/>
    <property type="match status" value="1"/>
</dbReference>
<keyword evidence="3" id="KW-1185">Reference proteome</keyword>
<sequence>MLQYFLLFIIFVKSAVIYGFNEIRIQNGEITPPDLFQFTARLRSPCCSCTASVISKRHILTAAHCIYYVESRKIKYDRYQEFLDIIYHAGIHPKSEVEYDKSKLPNTTTVYVPITRKPPFEANTDIAVVEFPEDTDFGVEPVKLAKDYLEKEGDEAYIIGYGGWWEIGKY</sequence>
<dbReference type="InterPro" id="IPR009003">
    <property type="entry name" value="Peptidase_S1_PA"/>
</dbReference>
<dbReference type="AlphaFoldDB" id="A0A914QX62"/>
<evidence type="ECO:0000313" key="4">
    <source>
        <dbReference type="WBParaSite" id="PDA_v2.g8431.t1"/>
    </source>
</evidence>
<dbReference type="WBParaSite" id="PDA_v2.g8431.t1">
    <property type="protein sequence ID" value="PDA_v2.g8431.t1"/>
    <property type="gene ID" value="PDA_v2.g8431"/>
</dbReference>
<feature type="domain" description="Peptidase S1" evidence="2">
    <location>
        <begin position="28"/>
        <end position="166"/>
    </location>
</feature>
<dbReference type="InterPro" id="IPR018114">
    <property type="entry name" value="TRYPSIN_HIS"/>
</dbReference>
<protein>
    <submittedName>
        <fullName evidence="4">Peptidase S1 domain-containing protein</fullName>
    </submittedName>
</protein>
<accession>A0A914QX62</accession>
<evidence type="ECO:0000256" key="1">
    <source>
        <dbReference type="SAM" id="SignalP"/>
    </source>
</evidence>
<dbReference type="SUPFAM" id="SSF50494">
    <property type="entry name" value="Trypsin-like serine proteases"/>
    <property type="match status" value="1"/>
</dbReference>
<dbReference type="Proteomes" id="UP000887578">
    <property type="component" value="Unplaced"/>
</dbReference>
<dbReference type="GO" id="GO:0006508">
    <property type="term" value="P:proteolysis"/>
    <property type="evidence" value="ECO:0007669"/>
    <property type="project" value="InterPro"/>
</dbReference>